<reference evidence="1" key="1">
    <citation type="journal article" date="2020" name="mSystems">
        <title>Genome- and Community-Level Interaction Insights into Carbon Utilization and Element Cycling Functions of Hydrothermarchaeota in Hydrothermal Sediment.</title>
        <authorList>
            <person name="Zhou Z."/>
            <person name="Liu Y."/>
            <person name="Xu W."/>
            <person name="Pan J."/>
            <person name="Luo Z.H."/>
            <person name="Li M."/>
        </authorList>
    </citation>
    <scope>NUCLEOTIDE SEQUENCE [LARGE SCALE GENOMIC DNA]</scope>
    <source>
        <strain evidence="1">SpSt-86</strain>
    </source>
</reference>
<dbReference type="AlphaFoldDB" id="A0A832IDK4"/>
<name>A0A832IDK4_9THEM</name>
<dbReference type="NCBIfam" id="TIGR03157">
    <property type="entry name" value="cas_Csc2"/>
    <property type="match status" value="1"/>
</dbReference>
<sequence>MKFLSTAQKIDAFFHPEEFPFLPTARFIHIVLLRKSDSELVLRTDEGITKEMTRMGYQDVETKPRVVFTKRKVVAPERRTGREFLRFYGILGDDCSINASMCGKCPDCLIYGYAAAESGKESKGSLKSRVLTEDGYSILPASEITELRTFNALSELETMVEFKDGKPEMRESLGTVEYVKPEAHFLDVETLRDIREPEFVYVLGNILRTTRYGAMSSRIGKVSNVVVAIVGAEAEIFSSLQLTKLLWDKLSVNERNHPLKDDVLTEKLTEIIEDVCQKAPSRTERIVGDELNKLLNETKEIYQNPKDFVEALRNLKGILREKRE</sequence>
<organism evidence="1">
    <name type="scientific">Pseudothermotoga hypogea</name>
    <dbReference type="NCBI Taxonomy" id="57487"/>
    <lineage>
        <taxon>Bacteria</taxon>
        <taxon>Thermotogati</taxon>
        <taxon>Thermotogota</taxon>
        <taxon>Thermotogae</taxon>
        <taxon>Thermotogales</taxon>
        <taxon>Thermotogaceae</taxon>
        <taxon>Pseudothermotoga</taxon>
    </lineage>
</organism>
<proteinExistence type="predicted"/>
<accession>A0A832IDK4</accession>
<evidence type="ECO:0000313" key="1">
    <source>
        <dbReference type="EMBL" id="HGZ78676.1"/>
    </source>
</evidence>
<dbReference type="EMBL" id="DTKQ01000013">
    <property type="protein sequence ID" value="HGZ78676.1"/>
    <property type="molecule type" value="Genomic_DNA"/>
</dbReference>
<protein>
    <submittedName>
        <fullName evidence="1">Type I-D CRISPR-associated protein Cas7/Csc2</fullName>
    </submittedName>
</protein>
<gene>
    <name evidence="1" type="primary">cas7d</name>
    <name evidence="1" type="ORF">ENW55_01660</name>
</gene>
<dbReference type="InterPro" id="IPR017574">
    <property type="entry name" value="CRISPR-assoc_prot_Cas7/Csc2"/>
</dbReference>
<comment type="caution">
    <text evidence="1">The sequence shown here is derived from an EMBL/GenBank/DDBJ whole genome shotgun (WGS) entry which is preliminary data.</text>
</comment>
<dbReference type="Pfam" id="PF18320">
    <property type="entry name" value="Csc2"/>
    <property type="match status" value="1"/>
</dbReference>